<evidence type="ECO:0000256" key="2">
    <source>
        <dbReference type="ARBA" id="ARBA00022617"/>
    </source>
</evidence>
<keyword evidence="4" id="KW-0408">Iron</keyword>
<dbReference type="Gene3D" id="1.10.490.10">
    <property type="entry name" value="Globins"/>
    <property type="match status" value="1"/>
</dbReference>
<proteinExistence type="predicted"/>
<dbReference type="InterPro" id="IPR001486">
    <property type="entry name" value="Hemoglobin_trunc"/>
</dbReference>
<dbReference type="CDD" id="cd08916">
    <property type="entry name" value="TrHb3_P"/>
    <property type="match status" value="1"/>
</dbReference>
<name>A0ABZ0RNZ0_9BACT</name>
<protein>
    <submittedName>
        <fullName evidence="5">Group III truncated hemoglobin</fullName>
    </submittedName>
</protein>
<keyword evidence="2" id="KW-0349">Heme</keyword>
<dbReference type="InterPro" id="IPR009050">
    <property type="entry name" value="Globin-like_sf"/>
</dbReference>
<dbReference type="EMBL" id="CP138858">
    <property type="protein sequence ID" value="WPJ96685.1"/>
    <property type="molecule type" value="Genomic_DNA"/>
</dbReference>
<sequence length="136" mass="15266">MNEPHKAPLFDRIGGRDGLLKLLRYFYADVRQHTVIGPIFKAHIQDWPAHIENIADFWSGITGGQAKYRGGMPIKHLSLGLGEEHFQAWLGLWKRNCSTHLAQAEATEMAAIADKIGLRLKAIIANHNKPTLDLFS</sequence>
<reference evidence="5 6" key="1">
    <citation type="submission" date="2023-11" db="EMBL/GenBank/DDBJ databases">
        <title>Coraliomargarita sp. nov., isolated from marine algae.</title>
        <authorList>
            <person name="Lee J.K."/>
            <person name="Baek J.H."/>
            <person name="Kim J.M."/>
            <person name="Choi D.G."/>
            <person name="Jeon C.O."/>
        </authorList>
    </citation>
    <scope>NUCLEOTIDE SEQUENCE [LARGE SCALE GENOMIC DNA]</scope>
    <source>
        <strain evidence="5 6">J2-16</strain>
    </source>
</reference>
<dbReference type="SUPFAM" id="SSF46458">
    <property type="entry name" value="Globin-like"/>
    <property type="match status" value="1"/>
</dbReference>
<organism evidence="5 6">
    <name type="scientific">Coraliomargarita algicola</name>
    <dbReference type="NCBI Taxonomy" id="3092156"/>
    <lineage>
        <taxon>Bacteria</taxon>
        <taxon>Pseudomonadati</taxon>
        <taxon>Verrucomicrobiota</taxon>
        <taxon>Opitutia</taxon>
        <taxon>Puniceicoccales</taxon>
        <taxon>Coraliomargaritaceae</taxon>
        <taxon>Coraliomargarita</taxon>
    </lineage>
</organism>
<accession>A0ABZ0RNZ0</accession>
<dbReference type="Proteomes" id="UP001324993">
    <property type="component" value="Chromosome"/>
</dbReference>
<evidence type="ECO:0000313" key="6">
    <source>
        <dbReference type="Proteomes" id="UP001324993"/>
    </source>
</evidence>
<dbReference type="RefSeq" id="WP_319833542.1">
    <property type="nucleotide sequence ID" value="NZ_CP138858.1"/>
</dbReference>
<gene>
    <name evidence="5" type="ORF">SH580_03075</name>
</gene>
<keyword evidence="1" id="KW-0813">Transport</keyword>
<dbReference type="Pfam" id="PF01152">
    <property type="entry name" value="Bac_globin"/>
    <property type="match status" value="1"/>
</dbReference>
<evidence type="ECO:0000256" key="1">
    <source>
        <dbReference type="ARBA" id="ARBA00022448"/>
    </source>
</evidence>
<keyword evidence="3" id="KW-0479">Metal-binding</keyword>
<evidence type="ECO:0000256" key="4">
    <source>
        <dbReference type="ARBA" id="ARBA00023004"/>
    </source>
</evidence>
<evidence type="ECO:0000313" key="5">
    <source>
        <dbReference type="EMBL" id="WPJ96685.1"/>
    </source>
</evidence>
<evidence type="ECO:0000256" key="3">
    <source>
        <dbReference type="ARBA" id="ARBA00022723"/>
    </source>
</evidence>
<keyword evidence="6" id="KW-1185">Reference proteome</keyword>
<dbReference type="InterPro" id="IPR012292">
    <property type="entry name" value="Globin/Proto"/>
</dbReference>